<accession>A0AAV9BMT0</accession>
<organism evidence="1 2">
    <name type="scientific">Acorus gramineus</name>
    <name type="common">Dwarf sweet flag</name>
    <dbReference type="NCBI Taxonomy" id="55184"/>
    <lineage>
        <taxon>Eukaryota</taxon>
        <taxon>Viridiplantae</taxon>
        <taxon>Streptophyta</taxon>
        <taxon>Embryophyta</taxon>
        <taxon>Tracheophyta</taxon>
        <taxon>Spermatophyta</taxon>
        <taxon>Magnoliopsida</taxon>
        <taxon>Liliopsida</taxon>
        <taxon>Acoraceae</taxon>
        <taxon>Acorus</taxon>
    </lineage>
</organism>
<protein>
    <submittedName>
        <fullName evidence="1">Uncharacterized protein</fullName>
    </submittedName>
</protein>
<gene>
    <name evidence="1" type="ORF">QJS04_geneDACA020133</name>
</gene>
<dbReference type="Proteomes" id="UP001179952">
    <property type="component" value="Unassembled WGS sequence"/>
</dbReference>
<proteinExistence type="predicted"/>
<keyword evidence="2" id="KW-1185">Reference proteome</keyword>
<reference evidence="1" key="1">
    <citation type="journal article" date="2023" name="Nat. Commun.">
        <title>Diploid and tetraploid genomes of Acorus and the evolution of monocots.</title>
        <authorList>
            <person name="Ma L."/>
            <person name="Liu K.W."/>
            <person name="Li Z."/>
            <person name="Hsiao Y.Y."/>
            <person name="Qi Y."/>
            <person name="Fu T."/>
            <person name="Tang G.D."/>
            <person name="Zhang D."/>
            <person name="Sun W.H."/>
            <person name="Liu D.K."/>
            <person name="Li Y."/>
            <person name="Chen G.Z."/>
            <person name="Liu X.D."/>
            <person name="Liao X.Y."/>
            <person name="Jiang Y.T."/>
            <person name="Yu X."/>
            <person name="Hao Y."/>
            <person name="Huang J."/>
            <person name="Zhao X.W."/>
            <person name="Ke S."/>
            <person name="Chen Y.Y."/>
            <person name="Wu W.L."/>
            <person name="Hsu J.L."/>
            <person name="Lin Y.F."/>
            <person name="Huang M.D."/>
            <person name="Li C.Y."/>
            <person name="Huang L."/>
            <person name="Wang Z.W."/>
            <person name="Zhao X."/>
            <person name="Zhong W.Y."/>
            <person name="Peng D.H."/>
            <person name="Ahmad S."/>
            <person name="Lan S."/>
            <person name="Zhang J.S."/>
            <person name="Tsai W.C."/>
            <person name="Van de Peer Y."/>
            <person name="Liu Z.J."/>
        </authorList>
    </citation>
    <scope>NUCLEOTIDE SEQUENCE</scope>
    <source>
        <strain evidence="1">SCP</strain>
    </source>
</reference>
<name>A0AAV9BMT0_ACOGR</name>
<evidence type="ECO:0000313" key="1">
    <source>
        <dbReference type="EMBL" id="KAK1277934.1"/>
    </source>
</evidence>
<comment type="caution">
    <text evidence="1">The sequence shown here is derived from an EMBL/GenBank/DDBJ whole genome shotgun (WGS) entry which is preliminary data.</text>
</comment>
<dbReference type="EMBL" id="JAUJYN010000002">
    <property type="protein sequence ID" value="KAK1277934.1"/>
    <property type="molecule type" value="Genomic_DNA"/>
</dbReference>
<reference evidence="1" key="2">
    <citation type="submission" date="2023-06" db="EMBL/GenBank/DDBJ databases">
        <authorList>
            <person name="Ma L."/>
            <person name="Liu K.-W."/>
            <person name="Li Z."/>
            <person name="Hsiao Y.-Y."/>
            <person name="Qi Y."/>
            <person name="Fu T."/>
            <person name="Tang G."/>
            <person name="Zhang D."/>
            <person name="Sun W.-H."/>
            <person name="Liu D.-K."/>
            <person name="Li Y."/>
            <person name="Chen G.-Z."/>
            <person name="Liu X.-D."/>
            <person name="Liao X.-Y."/>
            <person name="Jiang Y.-T."/>
            <person name="Yu X."/>
            <person name="Hao Y."/>
            <person name="Huang J."/>
            <person name="Zhao X.-W."/>
            <person name="Ke S."/>
            <person name="Chen Y.-Y."/>
            <person name="Wu W.-L."/>
            <person name="Hsu J.-L."/>
            <person name="Lin Y.-F."/>
            <person name="Huang M.-D."/>
            <person name="Li C.-Y."/>
            <person name="Huang L."/>
            <person name="Wang Z.-W."/>
            <person name="Zhao X."/>
            <person name="Zhong W.-Y."/>
            <person name="Peng D.-H."/>
            <person name="Ahmad S."/>
            <person name="Lan S."/>
            <person name="Zhang J.-S."/>
            <person name="Tsai W.-C."/>
            <person name="Van De Peer Y."/>
            <person name="Liu Z.-J."/>
        </authorList>
    </citation>
    <scope>NUCLEOTIDE SEQUENCE</scope>
    <source>
        <strain evidence="1">SCP</strain>
        <tissue evidence="1">Leaves</tissue>
    </source>
</reference>
<evidence type="ECO:0000313" key="2">
    <source>
        <dbReference type="Proteomes" id="UP001179952"/>
    </source>
</evidence>
<dbReference type="AlphaFoldDB" id="A0AAV9BMT0"/>
<sequence>MFKGSDGANNNEEKMVFVGFRVFEGSYNRRLMENETSFVTRTDANQQLSDEDVYLPGLLPKILRQFYYLFGNLIEIRGMEKVLEDESKANSIVLGDKIQGGEDNVLYEGGEKWIHKEAS</sequence>